<feature type="signal peptide" evidence="11">
    <location>
        <begin position="1"/>
        <end position="19"/>
    </location>
</feature>
<keyword evidence="4 10" id="KW-0812">Transmembrane</keyword>
<evidence type="ECO:0000259" key="12">
    <source>
        <dbReference type="Pfam" id="PF20520"/>
    </source>
</evidence>
<dbReference type="GO" id="GO:0006078">
    <property type="term" value="P:(1-&gt;6)-beta-D-glucan biosynthetic process"/>
    <property type="evidence" value="ECO:0007669"/>
    <property type="project" value="TreeGrafter"/>
</dbReference>
<evidence type="ECO:0000256" key="10">
    <source>
        <dbReference type="SAM" id="Phobius"/>
    </source>
</evidence>
<feature type="domain" description="V-type proton ATPase subunit S1/VOA1 transmembrane" evidence="12">
    <location>
        <begin position="219"/>
        <end position="258"/>
    </location>
</feature>
<evidence type="ECO:0000256" key="11">
    <source>
        <dbReference type="SAM" id="SignalP"/>
    </source>
</evidence>
<dbReference type="GO" id="GO:0005789">
    <property type="term" value="C:endoplasmic reticulum membrane"/>
    <property type="evidence" value="ECO:0007669"/>
    <property type="project" value="UniProtKB-SubCell"/>
</dbReference>
<accession>A0A8H4LZM3</accession>
<organism evidence="13 14">
    <name type="scientific">Ophiocordyceps sinensis</name>
    <dbReference type="NCBI Taxonomy" id="72228"/>
    <lineage>
        <taxon>Eukaryota</taxon>
        <taxon>Fungi</taxon>
        <taxon>Dikarya</taxon>
        <taxon>Ascomycota</taxon>
        <taxon>Pezizomycotina</taxon>
        <taxon>Sordariomycetes</taxon>
        <taxon>Hypocreomycetidae</taxon>
        <taxon>Hypocreales</taxon>
        <taxon>Ophiocordycipitaceae</taxon>
        <taxon>Ophiocordyceps</taxon>
    </lineage>
</organism>
<name>A0A8H4LZM3_9HYPO</name>
<evidence type="ECO:0000256" key="3">
    <source>
        <dbReference type="ARBA" id="ARBA00022089"/>
    </source>
</evidence>
<feature type="transmembrane region" description="Helical" evidence="10">
    <location>
        <begin position="220"/>
        <end position="243"/>
    </location>
</feature>
<evidence type="ECO:0000256" key="1">
    <source>
        <dbReference type="ARBA" id="ARBA00004115"/>
    </source>
</evidence>
<proteinExistence type="inferred from homology"/>
<dbReference type="GO" id="GO:0071555">
    <property type="term" value="P:cell wall organization"/>
    <property type="evidence" value="ECO:0007669"/>
    <property type="project" value="UniProtKB-KW"/>
</dbReference>
<keyword evidence="6" id="KW-0256">Endoplasmic reticulum</keyword>
<dbReference type="PANTHER" id="PTHR28285:SF1">
    <property type="entry name" value="PROTEIN BIG1"/>
    <property type="match status" value="1"/>
</dbReference>
<dbReference type="InterPro" id="IPR037654">
    <property type="entry name" value="Big1"/>
</dbReference>
<reference evidence="13 14" key="1">
    <citation type="journal article" date="2020" name="Genome Biol. Evol.">
        <title>A new high-quality draft genome assembly of the Chinese cordyceps Ophiocordyceps sinensis.</title>
        <authorList>
            <person name="Shu R."/>
            <person name="Zhang J."/>
            <person name="Meng Q."/>
            <person name="Zhang H."/>
            <person name="Zhou G."/>
            <person name="Li M."/>
            <person name="Wu P."/>
            <person name="Zhao Y."/>
            <person name="Chen C."/>
            <person name="Qin Q."/>
        </authorList>
    </citation>
    <scope>NUCLEOTIDE SEQUENCE [LARGE SCALE GENOMIC DNA]</scope>
    <source>
        <strain evidence="13 14">IOZ07</strain>
    </source>
</reference>
<keyword evidence="9" id="KW-0961">Cell wall biogenesis/degradation</keyword>
<feature type="chain" id="PRO_5034082467" description="Protein BIG1" evidence="11">
    <location>
        <begin position="20"/>
        <end position="269"/>
    </location>
</feature>
<evidence type="ECO:0000256" key="4">
    <source>
        <dbReference type="ARBA" id="ARBA00022692"/>
    </source>
</evidence>
<dbReference type="GO" id="GO:0009272">
    <property type="term" value="P:fungal-type cell wall biogenesis"/>
    <property type="evidence" value="ECO:0007669"/>
    <property type="project" value="TreeGrafter"/>
</dbReference>
<comment type="subcellular location">
    <subcellularLocation>
        <location evidence="1">Endoplasmic reticulum membrane</location>
        <topology evidence="1">Single-pass type I membrane protein</topology>
    </subcellularLocation>
</comment>
<dbReference type="InterPro" id="IPR046756">
    <property type="entry name" value="VAS1/VOA1_TM"/>
</dbReference>
<keyword evidence="7 10" id="KW-1133">Transmembrane helix</keyword>
<sequence>MMRLVTTLCPLALSGAAAALSDSYPWALLSTVKFQDASDRNQIQTGSEVLRYTKAVLATCPTDRYLVAVQPGVHATDLGRSMPHLHRAFGDSRIRGRFQVAEVVGAADQAGIIEHIKSECAKKNKVATVDEVHLASLASQDRVSTLSKNDAILAGNLETATKNDSYTILFLSAPGEPAYESHSVESLHTNSKRDMDLMHFGRKDNNTRWESLPLFEKYQFFTPGIFMGLIVALILLSILGVGLRALSSLEVSYGAFEKEMGPAAHKKQQ</sequence>
<keyword evidence="8 10" id="KW-0472">Membrane</keyword>
<evidence type="ECO:0000256" key="6">
    <source>
        <dbReference type="ARBA" id="ARBA00022824"/>
    </source>
</evidence>
<evidence type="ECO:0000313" key="14">
    <source>
        <dbReference type="Proteomes" id="UP000557566"/>
    </source>
</evidence>
<dbReference type="Proteomes" id="UP000557566">
    <property type="component" value="Unassembled WGS sequence"/>
</dbReference>
<dbReference type="EMBL" id="JAAVMX010000005">
    <property type="protein sequence ID" value="KAF4507621.1"/>
    <property type="molecule type" value="Genomic_DNA"/>
</dbReference>
<dbReference type="OrthoDB" id="9985059at2759"/>
<gene>
    <name evidence="13" type="ORF">G6O67_004100</name>
</gene>
<dbReference type="PANTHER" id="PTHR28285">
    <property type="entry name" value="PROTEIN BIG1"/>
    <property type="match status" value="1"/>
</dbReference>
<evidence type="ECO:0000256" key="2">
    <source>
        <dbReference type="ARBA" id="ARBA00008203"/>
    </source>
</evidence>
<evidence type="ECO:0000256" key="9">
    <source>
        <dbReference type="ARBA" id="ARBA00023316"/>
    </source>
</evidence>
<keyword evidence="14" id="KW-1185">Reference proteome</keyword>
<evidence type="ECO:0000313" key="13">
    <source>
        <dbReference type="EMBL" id="KAF4507621.1"/>
    </source>
</evidence>
<dbReference type="Pfam" id="PF20520">
    <property type="entry name" value="Ac45-VOA1_TM"/>
    <property type="match status" value="1"/>
</dbReference>
<comment type="caution">
    <text evidence="13">The sequence shown here is derived from an EMBL/GenBank/DDBJ whole genome shotgun (WGS) entry which is preliminary data.</text>
</comment>
<protein>
    <recommendedName>
        <fullName evidence="3">Protein BIG1</fullName>
    </recommendedName>
</protein>
<keyword evidence="5 11" id="KW-0732">Signal</keyword>
<evidence type="ECO:0000256" key="5">
    <source>
        <dbReference type="ARBA" id="ARBA00022729"/>
    </source>
</evidence>
<evidence type="ECO:0000256" key="8">
    <source>
        <dbReference type="ARBA" id="ARBA00023136"/>
    </source>
</evidence>
<evidence type="ECO:0000256" key="7">
    <source>
        <dbReference type="ARBA" id="ARBA00022989"/>
    </source>
</evidence>
<dbReference type="AlphaFoldDB" id="A0A8H4LZM3"/>
<comment type="similarity">
    <text evidence="2">Belongs to the BIG1 family.</text>
</comment>